<reference evidence="12" key="1">
    <citation type="submission" date="2017-05" db="UniProtKB">
        <authorList>
            <consortium name="EnsemblMetazoa"/>
        </authorList>
    </citation>
    <scope>IDENTIFICATION</scope>
</reference>
<keyword evidence="3 8" id="KW-0479">Metal-binding</keyword>
<feature type="binding site" evidence="8">
    <location>
        <position position="104"/>
    </location>
    <ligand>
        <name>Zn(2+)</name>
        <dbReference type="ChEBI" id="CHEBI:29105"/>
    </ligand>
</feature>
<dbReference type="GO" id="GO:0005524">
    <property type="term" value="F:ATP binding"/>
    <property type="evidence" value="ECO:0007669"/>
    <property type="project" value="InterPro"/>
</dbReference>
<dbReference type="InterPro" id="IPR050134">
    <property type="entry name" value="NAD-dep_sirtuin_deacylases"/>
</dbReference>
<dbReference type="Gene3D" id="3.40.50.1220">
    <property type="entry name" value="TPP-binding domain"/>
    <property type="match status" value="1"/>
</dbReference>
<evidence type="ECO:0000313" key="12">
    <source>
        <dbReference type="EnsemblMetazoa" id="Aqu2.1.10180_001"/>
    </source>
</evidence>
<keyword evidence="2" id="KW-0808">Transferase</keyword>
<dbReference type="InterPro" id="IPR026590">
    <property type="entry name" value="Ssirtuin_cat_dom"/>
</dbReference>
<dbReference type="PROSITE" id="PS50305">
    <property type="entry name" value="SIRTUIN"/>
    <property type="match status" value="1"/>
</dbReference>
<sequence length="587" mass="66968">MSFFQSNPRPFFSHCQDMYLEISKVHPTLCHYFIRLLEANGLLLRCYTENIDTLERRAGITDEHLVKVHGALDTAHCITCGKGYSYEFVKAQAGNIPFCTSFGCAYEPKVDSGTYKGIVKPDVVFVGEDPPRKFTVLANEDFQNCKLLIIIGTSLTAKPFASLPSKVRDDCPRLVINNKKFEADPLSRFGTDFNFGVTAYRDVFLRATCNEGVLTVAKKIGLGEDLMELYKSESRSLGMWQVEEVLESEDHYQLKEKDWGFQMQRKHWELQEKNREYQEKDKELQEKYTELQEKDRELQEKDRELQVKDREHQVVLQDSQEALRQKDRELQENKKTLQQKDIVILQKDRELRQSEDAVRRFKQQALTDDHWVINKDEVTLTKEELGRGGYAVVKGNEYSITSRHPNLVQFIGATKVDNPLILTELMSTSLYKKLQETKLTNQQILSIAQDVALGLNYLHLFKPQPIIHRDVSSPNVLLKPCTGAAGYEAKVSDYGAAKLQQGTSTGTVMPGNPAYAAPEAPIPDQHSPAMDVYSYSVLLMEMNLCCKPEMMTAEREVQSRGVSWSDMKSLIQRGLNANPRARPTMAQ</sequence>
<dbReference type="InterPro" id="IPR011009">
    <property type="entry name" value="Kinase-like_dom_sf"/>
</dbReference>
<feature type="domain" description="Deacetylase sirtuin-type" evidence="11">
    <location>
        <begin position="1"/>
        <end position="223"/>
    </location>
</feature>
<evidence type="ECO:0000259" key="11">
    <source>
        <dbReference type="PROSITE" id="PS50305"/>
    </source>
</evidence>
<comment type="catalytic activity">
    <reaction evidence="7">
        <text>N(6)-tetradecanoyl-L-lysyl-[protein] + NAD(+) + H2O = 2''-O-tetradecanoyl-ADP-D-ribose + nicotinamide + L-lysyl-[protein]</text>
        <dbReference type="Rhea" id="RHEA:70567"/>
        <dbReference type="Rhea" id="RHEA-COMP:9752"/>
        <dbReference type="Rhea" id="RHEA-COMP:15437"/>
        <dbReference type="ChEBI" id="CHEBI:15377"/>
        <dbReference type="ChEBI" id="CHEBI:17154"/>
        <dbReference type="ChEBI" id="CHEBI:29969"/>
        <dbReference type="ChEBI" id="CHEBI:57540"/>
        <dbReference type="ChEBI" id="CHEBI:141129"/>
        <dbReference type="ChEBI" id="CHEBI:189674"/>
    </reaction>
    <physiologicalReaction direction="left-to-right" evidence="7">
        <dbReference type="Rhea" id="RHEA:70568"/>
    </physiologicalReaction>
</comment>
<dbReference type="GO" id="GO:0005634">
    <property type="term" value="C:nucleus"/>
    <property type="evidence" value="ECO:0007669"/>
    <property type="project" value="TreeGrafter"/>
</dbReference>
<feature type="domain" description="Protein kinase" evidence="10">
    <location>
        <begin position="331"/>
        <end position="587"/>
    </location>
</feature>
<dbReference type="GO" id="GO:0046872">
    <property type="term" value="F:metal ion binding"/>
    <property type="evidence" value="ECO:0007669"/>
    <property type="project" value="UniProtKB-KW"/>
</dbReference>
<evidence type="ECO:0000256" key="3">
    <source>
        <dbReference type="ARBA" id="ARBA00022723"/>
    </source>
</evidence>
<feature type="coiled-coil region" evidence="9">
    <location>
        <begin position="267"/>
        <end position="364"/>
    </location>
</feature>
<feature type="binding site" evidence="8">
    <location>
        <position position="77"/>
    </location>
    <ligand>
        <name>Zn(2+)</name>
        <dbReference type="ChEBI" id="CHEBI:29105"/>
    </ligand>
</feature>
<dbReference type="STRING" id="400682.A0A1X7T6N3"/>
<dbReference type="Gene3D" id="3.30.1600.10">
    <property type="entry name" value="SIR2/SIRT2 'Small Domain"/>
    <property type="match status" value="1"/>
</dbReference>
<feature type="binding site" evidence="8">
    <location>
        <position position="80"/>
    </location>
    <ligand>
        <name>Zn(2+)</name>
        <dbReference type="ChEBI" id="CHEBI:29105"/>
    </ligand>
</feature>
<dbReference type="Pfam" id="PF00069">
    <property type="entry name" value="Pkinase"/>
    <property type="match status" value="1"/>
</dbReference>
<dbReference type="SUPFAM" id="SSF56112">
    <property type="entry name" value="Protein kinase-like (PK-like)"/>
    <property type="match status" value="1"/>
</dbReference>
<feature type="active site" description="Proton acceptor" evidence="8">
    <location>
        <position position="69"/>
    </location>
</feature>
<evidence type="ECO:0000256" key="9">
    <source>
        <dbReference type="SAM" id="Coils"/>
    </source>
</evidence>
<dbReference type="OrthoDB" id="420264at2759"/>
<dbReference type="EnsemblMetazoa" id="Aqu2.1.10180_001">
    <property type="protein sequence ID" value="Aqu2.1.10180_001"/>
    <property type="gene ID" value="Aqu2.1.10180"/>
</dbReference>
<keyword evidence="4 8" id="KW-0862">Zinc</keyword>
<proteinExistence type="predicted"/>
<dbReference type="GO" id="GO:0017136">
    <property type="term" value="F:histone deacetylase activity, NAD-dependent"/>
    <property type="evidence" value="ECO:0007669"/>
    <property type="project" value="TreeGrafter"/>
</dbReference>
<dbReference type="eggNOG" id="KOG3592">
    <property type="taxonomic scope" value="Eukaryota"/>
</dbReference>
<comment type="cofactor">
    <cofactor evidence="1">
        <name>Zn(2+)</name>
        <dbReference type="ChEBI" id="CHEBI:29105"/>
    </cofactor>
</comment>
<dbReference type="InterPro" id="IPR000719">
    <property type="entry name" value="Prot_kinase_dom"/>
</dbReference>
<dbReference type="Gene3D" id="1.10.510.10">
    <property type="entry name" value="Transferase(Phosphotransferase) domain 1"/>
    <property type="match status" value="1"/>
</dbReference>
<evidence type="ECO:0000256" key="7">
    <source>
        <dbReference type="ARBA" id="ARBA00048905"/>
    </source>
</evidence>
<dbReference type="InterPro" id="IPR003000">
    <property type="entry name" value="Sirtuin"/>
</dbReference>
<dbReference type="PANTHER" id="PTHR11085:SF6">
    <property type="entry name" value="NAD-DEPENDENT PROTEIN DEACETYLASE SIRTUIN-2"/>
    <property type="match status" value="1"/>
</dbReference>
<dbReference type="GO" id="GO:0004672">
    <property type="term" value="F:protein kinase activity"/>
    <property type="evidence" value="ECO:0007669"/>
    <property type="project" value="InterPro"/>
</dbReference>
<name>A0A1X7T6N3_AMPQE</name>
<dbReference type="eggNOG" id="KOG2682">
    <property type="taxonomic scope" value="Eukaryota"/>
</dbReference>
<dbReference type="Pfam" id="PF02146">
    <property type="entry name" value="SIR2"/>
    <property type="match status" value="1"/>
</dbReference>
<comment type="catalytic activity">
    <reaction evidence="6">
        <text>N(6)-hexadecanoyl-L-lysyl-[protein] + NAD(+) + H2O = 2''-O-hexadecanoyl-ADP-D-ribose + nicotinamide + L-lysyl-[protein]</text>
        <dbReference type="Rhea" id="RHEA:70563"/>
        <dbReference type="Rhea" id="RHEA-COMP:9752"/>
        <dbReference type="Rhea" id="RHEA-COMP:14175"/>
        <dbReference type="ChEBI" id="CHEBI:15377"/>
        <dbReference type="ChEBI" id="CHEBI:17154"/>
        <dbReference type="ChEBI" id="CHEBI:29969"/>
        <dbReference type="ChEBI" id="CHEBI:57540"/>
        <dbReference type="ChEBI" id="CHEBI:138936"/>
        <dbReference type="ChEBI" id="CHEBI:189673"/>
    </reaction>
    <physiologicalReaction direction="left-to-right" evidence="6">
        <dbReference type="Rhea" id="RHEA:70564"/>
    </physiologicalReaction>
</comment>
<evidence type="ECO:0000256" key="5">
    <source>
        <dbReference type="ARBA" id="ARBA00023027"/>
    </source>
</evidence>
<evidence type="ECO:0000256" key="1">
    <source>
        <dbReference type="ARBA" id="ARBA00001947"/>
    </source>
</evidence>
<dbReference type="InParanoid" id="A0A1X7T6N3"/>
<evidence type="ECO:0008006" key="13">
    <source>
        <dbReference type="Google" id="ProtNLM"/>
    </source>
</evidence>
<dbReference type="eggNOG" id="KOG0192">
    <property type="taxonomic scope" value="Eukaryota"/>
</dbReference>
<evidence type="ECO:0000259" key="10">
    <source>
        <dbReference type="PROSITE" id="PS50011"/>
    </source>
</evidence>
<dbReference type="InterPro" id="IPR029035">
    <property type="entry name" value="DHS-like_NAD/FAD-binding_dom"/>
</dbReference>
<dbReference type="eggNOG" id="KOG1644">
    <property type="taxonomic scope" value="Eukaryota"/>
</dbReference>
<dbReference type="PANTHER" id="PTHR11085">
    <property type="entry name" value="NAD-DEPENDENT PROTEIN DEACYLASE SIRTUIN-5, MITOCHONDRIAL-RELATED"/>
    <property type="match status" value="1"/>
</dbReference>
<accession>A0A1X7T6N3</accession>
<evidence type="ECO:0000256" key="2">
    <source>
        <dbReference type="ARBA" id="ARBA00022679"/>
    </source>
</evidence>
<dbReference type="AlphaFoldDB" id="A0A1X7T6N3"/>
<evidence type="ECO:0000256" key="6">
    <source>
        <dbReference type="ARBA" id="ARBA00048378"/>
    </source>
</evidence>
<evidence type="ECO:0000256" key="4">
    <source>
        <dbReference type="ARBA" id="ARBA00022833"/>
    </source>
</evidence>
<dbReference type="PROSITE" id="PS50011">
    <property type="entry name" value="PROTEIN_KINASE_DOM"/>
    <property type="match status" value="1"/>
</dbReference>
<feature type="binding site" evidence="8">
    <location>
        <position position="99"/>
    </location>
    <ligand>
        <name>Zn(2+)</name>
        <dbReference type="ChEBI" id="CHEBI:29105"/>
    </ligand>
</feature>
<dbReference type="GO" id="GO:0070403">
    <property type="term" value="F:NAD+ binding"/>
    <property type="evidence" value="ECO:0007669"/>
    <property type="project" value="InterPro"/>
</dbReference>
<keyword evidence="9" id="KW-0175">Coiled coil</keyword>
<keyword evidence="5" id="KW-0520">NAD</keyword>
<organism evidence="12">
    <name type="scientific">Amphimedon queenslandica</name>
    <name type="common">Sponge</name>
    <dbReference type="NCBI Taxonomy" id="400682"/>
    <lineage>
        <taxon>Eukaryota</taxon>
        <taxon>Metazoa</taxon>
        <taxon>Porifera</taxon>
        <taxon>Demospongiae</taxon>
        <taxon>Heteroscleromorpha</taxon>
        <taxon>Haplosclerida</taxon>
        <taxon>Niphatidae</taxon>
        <taxon>Amphimedon</taxon>
    </lineage>
</organism>
<evidence type="ECO:0000256" key="8">
    <source>
        <dbReference type="PROSITE-ProRule" id="PRU00236"/>
    </source>
</evidence>
<dbReference type="InterPro" id="IPR026591">
    <property type="entry name" value="Sirtuin_cat_small_dom_sf"/>
</dbReference>
<protein>
    <recommendedName>
        <fullName evidence="13">Protein kinase domain-containing protein</fullName>
    </recommendedName>
</protein>
<dbReference type="SUPFAM" id="SSF52467">
    <property type="entry name" value="DHS-like NAD/FAD-binding domain"/>
    <property type="match status" value="1"/>
</dbReference>